<dbReference type="GO" id="GO:0005737">
    <property type="term" value="C:cytoplasm"/>
    <property type="evidence" value="ECO:0007669"/>
    <property type="project" value="UniProtKB-SubCell"/>
</dbReference>
<evidence type="ECO:0000256" key="3">
    <source>
        <dbReference type="ARBA" id="ARBA00006220"/>
    </source>
</evidence>
<dbReference type="Pfam" id="PF00719">
    <property type="entry name" value="Pyrophosphatase"/>
    <property type="match status" value="1"/>
</dbReference>
<dbReference type="CDD" id="cd00412">
    <property type="entry name" value="pyrophosphatase"/>
    <property type="match status" value="1"/>
</dbReference>
<dbReference type="EC" id="3.6.1.1" evidence="4"/>
<evidence type="ECO:0000313" key="12">
    <source>
        <dbReference type="Proteomes" id="UP001195483"/>
    </source>
</evidence>
<dbReference type="PANTHER" id="PTHR10286">
    <property type="entry name" value="INORGANIC PYROPHOSPHATASE"/>
    <property type="match status" value="1"/>
</dbReference>
<protein>
    <recommendedName>
        <fullName evidence="10">Inorganic pyrophosphatase</fullName>
        <ecNumber evidence="4">3.6.1.1</ecNumber>
    </recommendedName>
    <alternativeName>
        <fullName evidence="9">Pyrophosphate phospho-hydrolase</fullName>
    </alternativeName>
</protein>
<dbReference type="Proteomes" id="UP001195483">
    <property type="component" value="Unassembled WGS sequence"/>
</dbReference>
<reference evidence="11" key="2">
    <citation type="journal article" date="2021" name="Genome Biol. Evol.">
        <title>Developing a high-quality reference genome for a parasitic bivalve with doubly uniparental inheritance (Bivalvia: Unionida).</title>
        <authorList>
            <person name="Smith C.H."/>
        </authorList>
    </citation>
    <scope>NUCLEOTIDE SEQUENCE</scope>
    <source>
        <strain evidence="11">CHS0354</strain>
        <tissue evidence="11">Mantle</tissue>
    </source>
</reference>
<dbReference type="GO" id="GO:0004427">
    <property type="term" value="F:inorganic diphosphate phosphatase activity"/>
    <property type="evidence" value="ECO:0007669"/>
    <property type="project" value="UniProtKB-EC"/>
</dbReference>
<keyword evidence="7" id="KW-0378">Hydrolase</keyword>
<evidence type="ECO:0000256" key="1">
    <source>
        <dbReference type="ARBA" id="ARBA00001946"/>
    </source>
</evidence>
<evidence type="ECO:0000256" key="7">
    <source>
        <dbReference type="ARBA" id="ARBA00022801"/>
    </source>
</evidence>
<dbReference type="AlphaFoldDB" id="A0AAE0WEK0"/>
<evidence type="ECO:0000256" key="10">
    <source>
        <dbReference type="ARBA" id="ARBA00040300"/>
    </source>
</evidence>
<dbReference type="GO" id="GO:0000287">
    <property type="term" value="F:magnesium ion binding"/>
    <property type="evidence" value="ECO:0007669"/>
    <property type="project" value="InterPro"/>
</dbReference>
<accession>A0AAE0WEK0</accession>
<comment type="similarity">
    <text evidence="3">Belongs to the PPase family.</text>
</comment>
<dbReference type="FunFam" id="3.90.80.10:FF:000004">
    <property type="entry name" value="Inorganic pyrophosphatase"/>
    <property type="match status" value="1"/>
</dbReference>
<evidence type="ECO:0000313" key="11">
    <source>
        <dbReference type="EMBL" id="KAK3610712.1"/>
    </source>
</evidence>
<comment type="cofactor">
    <cofactor evidence="1">
        <name>Mg(2+)</name>
        <dbReference type="ChEBI" id="CHEBI:18420"/>
    </cofactor>
</comment>
<evidence type="ECO:0000256" key="5">
    <source>
        <dbReference type="ARBA" id="ARBA00022490"/>
    </source>
</evidence>
<reference evidence="11" key="3">
    <citation type="submission" date="2023-05" db="EMBL/GenBank/DDBJ databases">
        <authorList>
            <person name="Smith C.H."/>
        </authorList>
    </citation>
    <scope>NUCLEOTIDE SEQUENCE</scope>
    <source>
        <strain evidence="11">CHS0354</strain>
        <tissue evidence="11">Mantle</tissue>
    </source>
</reference>
<keyword evidence="6" id="KW-0479">Metal-binding</keyword>
<sequence>MSIGTRKNKNRKERRKQAFTRASDHSVFILATPIVKERHATRISTFELTRASPKSPTKQRQIIMMDPNNRKSCARNILSTANKQLLMQRVWCRTGLGVITRVWKRFGQIPVKNNPFQLVLADVWRNLVVQMSTMAYTPVEYGTPNTLDYRIYFKASNGNFISPFHDIPLYADKEKNIFNMVVEIPKWTNHKMELNKEEKLNPMKQDVKSGKVRFVKNFFPHHGYIWNYGAFPQTWEDPNYTEPETGTKGDKDPLDVCEIGNKVHKRGAVIQVKVLGIMCLVDEGETDWKVLCIDVNDPNASKMNDIEDVERLMPGFLRATFEWFSLYKVPDGKEVNKFAFGGDAKKRDYTIEKIVETHEQWKKLIGKEVECLGIACENVTVGGSPYRISPEDAQHEVSKQPELKPAAPLPDDVDVWHFIDPKVQMTIDEKSKMKCGL</sequence>
<proteinExistence type="inferred from homology"/>
<reference evidence="11" key="1">
    <citation type="journal article" date="2021" name="Genome Biol. Evol.">
        <title>A High-Quality Reference Genome for a Parasitic Bivalve with Doubly Uniparental Inheritance (Bivalvia: Unionida).</title>
        <authorList>
            <person name="Smith C.H."/>
        </authorList>
    </citation>
    <scope>NUCLEOTIDE SEQUENCE</scope>
    <source>
        <strain evidence="11">CHS0354</strain>
    </source>
</reference>
<name>A0AAE0WEK0_9BIVA</name>
<dbReference type="SUPFAM" id="SSF50324">
    <property type="entry name" value="Inorganic pyrophosphatase"/>
    <property type="match status" value="1"/>
</dbReference>
<evidence type="ECO:0000256" key="8">
    <source>
        <dbReference type="ARBA" id="ARBA00022842"/>
    </source>
</evidence>
<dbReference type="Gene3D" id="3.90.80.10">
    <property type="entry name" value="Inorganic pyrophosphatase"/>
    <property type="match status" value="1"/>
</dbReference>
<keyword evidence="5" id="KW-0963">Cytoplasm</keyword>
<keyword evidence="12" id="KW-1185">Reference proteome</keyword>
<evidence type="ECO:0000256" key="6">
    <source>
        <dbReference type="ARBA" id="ARBA00022723"/>
    </source>
</evidence>
<gene>
    <name evidence="11" type="ORF">CHS0354_028102</name>
</gene>
<keyword evidence="8" id="KW-0460">Magnesium</keyword>
<organism evidence="11 12">
    <name type="scientific">Potamilus streckersoni</name>
    <dbReference type="NCBI Taxonomy" id="2493646"/>
    <lineage>
        <taxon>Eukaryota</taxon>
        <taxon>Metazoa</taxon>
        <taxon>Spiralia</taxon>
        <taxon>Lophotrochozoa</taxon>
        <taxon>Mollusca</taxon>
        <taxon>Bivalvia</taxon>
        <taxon>Autobranchia</taxon>
        <taxon>Heteroconchia</taxon>
        <taxon>Palaeoheterodonta</taxon>
        <taxon>Unionida</taxon>
        <taxon>Unionoidea</taxon>
        <taxon>Unionidae</taxon>
        <taxon>Ambleminae</taxon>
        <taxon>Lampsilini</taxon>
        <taxon>Potamilus</taxon>
    </lineage>
</organism>
<evidence type="ECO:0000256" key="4">
    <source>
        <dbReference type="ARBA" id="ARBA00012146"/>
    </source>
</evidence>
<evidence type="ECO:0000256" key="2">
    <source>
        <dbReference type="ARBA" id="ARBA00004496"/>
    </source>
</evidence>
<comment type="caution">
    <text evidence="11">The sequence shown here is derived from an EMBL/GenBank/DDBJ whole genome shotgun (WGS) entry which is preliminary data.</text>
</comment>
<dbReference type="InterPro" id="IPR008162">
    <property type="entry name" value="Pyrophosphatase"/>
</dbReference>
<dbReference type="EMBL" id="JAEAOA010001692">
    <property type="protein sequence ID" value="KAK3610712.1"/>
    <property type="molecule type" value="Genomic_DNA"/>
</dbReference>
<dbReference type="InterPro" id="IPR036649">
    <property type="entry name" value="Pyrophosphatase_sf"/>
</dbReference>
<dbReference type="GO" id="GO:0006796">
    <property type="term" value="P:phosphate-containing compound metabolic process"/>
    <property type="evidence" value="ECO:0007669"/>
    <property type="project" value="InterPro"/>
</dbReference>
<comment type="subcellular location">
    <subcellularLocation>
        <location evidence="2">Cytoplasm</location>
    </subcellularLocation>
</comment>
<evidence type="ECO:0000256" key="9">
    <source>
        <dbReference type="ARBA" id="ARBA00032535"/>
    </source>
</evidence>